<reference evidence="1 2" key="1">
    <citation type="submission" date="2013-10" db="EMBL/GenBank/DDBJ databases">
        <title>Antibiotic resistance diversity of beta-lactamase producers in the General Hospital Vienna.</title>
        <authorList>
            <person name="Barisic I."/>
            <person name="Mitteregger D."/>
            <person name="Hirschl A.M."/>
            <person name="Noehammer C."/>
            <person name="Wiesinger-Mayr H."/>
        </authorList>
    </citation>
    <scope>NUCLEOTIDE SEQUENCE [LARGE SCALE GENOMIC DNA]</scope>
    <source>
        <strain evidence="1 2">ISC11</strain>
    </source>
</reference>
<organism evidence="1 2">
    <name type="scientific">Citrobacter freundii</name>
    <dbReference type="NCBI Taxonomy" id="546"/>
    <lineage>
        <taxon>Bacteria</taxon>
        <taxon>Pseudomonadati</taxon>
        <taxon>Pseudomonadota</taxon>
        <taxon>Gammaproteobacteria</taxon>
        <taxon>Enterobacterales</taxon>
        <taxon>Enterobacteriaceae</taxon>
        <taxon>Citrobacter</taxon>
        <taxon>Citrobacter freundii complex</taxon>
    </lineage>
</organism>
<dbReference type="Proteomes" id="UP000019194">
    <property type="component" value="Unassembled WGS sequence"/>
</dbReference>
<proteinExistence type="predicted"/>
<accession>A0A7G2IKQ5</accession>
<evidence type="ECO:0000313" key="2">
    <source>
        <dbReference type="Proteomes" id="UP000019194"/>
    </source>
</evidence>
<evidence type="ECO:0000313" key="1">
    <source>
        <dbReference type="EMBL" id="CDL36921.1"/>
    </source>
</evidence>
<dbReference type="AlphaFoldDB" id="A0A7G2IKQ5"/>
<sequence>MLNDGNFKRVVKMNISSFYYVVPLFCQEKIFCFASRQKEIIQAIF</sequence>
<protein>
    <submittedName>
        <fullName evidence="1">Uncharacterized protein</fullName>
    </submittedName>
</protein>
<name>A0A7G2IKQ5_CITFR</name>
<dbReference type="EMBL" id="CBWP010000020">
    <property type="protein sequence ID" value="CDL36921.1"/>
    <property type="molecule type" value="Genomic_DNA"/>
</dbReference>
<comment type="caution">
    <text evidence="1">The sequence shown here is derived from an EMBL/GenBank/DDBJ whole genome shotgun (WGS) entry which is preliminary data.</text>
</comment>